<sequence length="196" mass="21253">MSSQPEPNESVVLLPVFLTTLSREGEKSQKKPSYIDTPINTHTTQHNMKKDRPVSTNQEPHATVITMGRRVKRTAFPSSHSSTSSNPPHLAAGPSHNLSYLEAIVGVGCVAGDVADAVRSHPGVLALHIAVLVLAFHAALVVGELVVGYCEAKLDLHDYCRGARRWHLRISLPRSQMALRSEAQGRVARTAAEGRT</sequence>
<organism evidence="2 3">
    <name type="scientific">Scylla paramamosain</name>
    <name type="common">Mud crab</name>
    <dbReference type="NCBI Taxonomy" id="85552"/>
    <lineage>
        <taxon>Eukaryota</taxon>
        <taxon>Metazoa</taxon>
        <taxon>Ecdysozoa</taxon>
        <taxon>Arthropoda</taxon>
        <taxon>Crustacea</taxon>
        <taxon>Multicrustacea</taxon>
        <taxon>Malacostraca</taxon>
        <taxon>Eumalacostraca</taxon>
        <taxon>Eucarida</taxon>
        <taxon>Decapoda</taxon>
        <taxon>Pleocyemata</taxon>
        <taxon>Brachyura</taxon>
        <taxon>Eubrachyura</taxon>
        <taxon>Portunoidea</taxon>
        <taxon>Portunidae</taxon>
        <taxon>Portuninae</taxon>
        <taxon>Scylla</taxon>
    </lineage>
</organism>
<feature type="region of interest" description="Disordered" evidence="1">
    <location>
        <begin position="23"/>
        <end position="58"/>
    </location>
</feature>
<dbReference type="EMBL" id="JARAKH010000027">
    <property type="protein sequence ID" value="KAK8389439.1"/>
    <property type="molecule type" value="Genomic_DNA"/>
</dbReference>
<evidence type="ECO:0000313" key="2">
    <source>
        <dbReference type="EMBL" id="KAK8389436.1"/>
    </source>
</evidence>
<comment type="caution">
    <text evidence="2">The sequence shown here is derived from an EMBL/GenBank/DDBJ whole genome shotgun (WGS) entry which is preliminary data.</text>
</comment>
<evidence type="ECO:0000256" key="1">
    <source>
        <dbReference type="SAM" id="MobiDB-lite"/>
    </source>
</evidence>
<dbReference type="EMBL" id="JARAKH010000027">
    <property type="protein sequence ID" value="KAK8389436.1"/>
    <property type="molecule type" value="Genomic_DNA"/>
</dbReference>
<dbReference type="EMBL" id="JARAKH010000027">
    <property type="protein sequence ID" value="KAK8389438.1"/>
    <property type="molecule type" value="Genomic_DNA"/>
</dbReference>
<gene>
    <name evidence="2" type="ORF">O3P69_008860</name>
</gene>
<dbReference type="Proteomes" id="UP001487740">
    <property type="component" value="Unassembled WGS sequence"/>
</dbReference>
<dbReference type="EMBL" id="JARAKH010000027">
    <property type="protein sequence ID" value="KAK8389435.1"/>
    <property type="molecule type" value="Genomic_DNA"/>
</dbReference>
<proteinExistence type="predicted"/>
<reference evidence="2 3" key="1">
    <citation type="submission" date="2023-03" db="EMBL/GenBank/DDBJ databases">
        <title>High-quality genome of Scylla paramamosain provides insights in environmental adaptation.</title>
        <authorList>
            <person name="Zhang L."/>
        </authorList>
    </citation>
    <scope>NUCLEOTIDE SEQUENCE [LARGE SCALE GENOMIC DNA]</scope>
    <source>
        <strain evidence="2">LZ_2023a</strain>
        <tissue evidence="2">Muscle</tissue>
    </source>
</reference>
<dbReference type="AlphaFoldDB" id="A0AAW0TS13"/>
<evidence type="ECO:0000313" key="3">
    <source>
        <dbReference type="Proteomes" id="UP001487740"/>
    </source>
</evidence>
<name>A0AAW0TS13_SCYPA</name>
<protein>
    <submittedName>
        <fullName evidence="2">Uncharacterized protein</fullName>
    </submittedName>
</protein>
<dbReference type="EMBL" id="JARAKH010000027">
    <property type="protein sequence ID" value="KAK8389434.1"/>
    <property type="molecule type" value="Genomic_DNA"/>
</dbReference>
<accession>A0AAW0TS13</accession>
<keyword evidence="3" id="KW-1185">Reference proteome</keyword>